<evidence type="ECO:0000256" key="5">
    <source>
        <dbReference type="ARBA" id="ARBA00022989"/>
    </source>
</evidence>
<dbReference type="SUPFAM" id="SSF103473">
    <property type="entry name" value="MFS general substrate transporter"/>
    <property type="match status" value="1"/>
</dbReference>
<evidence type="ECO:0000256" key="1">
    <source>
        <dbReference type="ARBA" id="ARBA00004141"/>
    </source>
</evidence>
<reference evidence="8" key="1">
    <citation type="submission" date="2021-02" db="EMBL/GenBank/DDBJ databases">
        <authorList>
            <person name="Nowell W R."/>
        </authorList>
    </citation>
    <scope>NUCLEOTIDE SEQUENCE</scope>
</reference>
<dbReference type="InterPro" id="IPR036259">
    <property type="entry name" value="MFS_trans_sf"/>
</dbReference>
<evidence type="ECO:0000256" key="3">
    <source>
        <dbReference type="ARBA" id="ARBA00022448"/>
    </source>
</evidence>
<evidence type="ECO:0000256" key="7">
    <source>
        <dbReference type="SAM" id="Phobius"/>
    </source>
</evidence>
<protein>
    <submittedName>
        <fullName evidence="8">Uncharacterized protein</fullName>
    </submittedName>
</protein>
<dbReference type="InterPro" id="IPR039309">
    <property type="entry name" value="BT1"/>
</dbReference>
<evidence type="ECO:0000313" key="8">
    <source>
        <dbReference type="EMBL" id="CAF5228444.1"/>
    </source>
</evidence>
<keyword evidence="6 7" id="KW-0472">Membrane</keyword>
<sequence>EITNLALLHLAAKSCPKNIEGTLFALFVSCINFGAAIGDWLGSIIYEYLGFIALIIIAIAWIGTTILATCHIGEHGIISTHGDDDDESNDKYHYCDVVEKRIDTAENEELNDIDTNSSTG</sequence>
<organism evidence="8 9">
    <name type="scientific">Rotaria magnacalcarata</name>
    <dbReference type="NCBI Taxonomy" id="392030"/>
    <lineage>
        <taxon>Eukaryota</taxon>
        <taxon>Metazoa</taxon>
        <taxon>Spiralia</taxon>
        <taxon>Gnathifera</taxon>
        <taxon>Rotifera</taxon>
        <taxon>Eurotatoria</taxon>
        <taxon>Bdelloidea</taxon>
        <taxon>Philodinida</taxon>
        <taxon>Philodinidae</taxon>
        <taxon>Rotaria</taxon>
    </lineage>
</organism>
<keyword evidence="3" id="KW-0813">Transport</keyword>
<proteinExistence type="inferred from homology"/>
<feature type="transmembrane region" description="Helical" evidence="7">
    <location>
        <begin position="23"/>
        <end position="42"/>
    </location>
</feature>
<name>A0A8S3KL67_9BILA</name>
<dbReference type="GO" id="GO:0016020">
    <property type="term" value="C:membrane"/>
    <property type="evidence" value="ECO:0007669"/>
    <property type="project" value="UniProtKB-SubCell"/>
</dbReference>
<dbReference type="Gene3D" id="1.20.1250.20">
    <property type="entry name" value="MFS general substrate transporter like domains"/>
    <property type="match status" value="1"/>
</dbReference>
<keyword evidence="5 7" id="KW-1133">Transmembrane helix</keyword>
<evidence type="ECO:0000256" key="6">
    <source>
        <dbReference type="ARBA" id="ARBA00023136"/>
    </source>
</evidence>
<dbReference type="Proteomes" id="UP000676336">
    <property type="component" value="Unassembled WGS sequence"/>
</dbReference>
<dbReference type="Pfam" id="PF03092">
    <property type="entry name" value="BT1"/>
    <property type="match status" value="1"/>
</dbReference>
<feature type="non-terminal residue" evidence="8">
    <location>
        <position position="1"/>
    </location>
</feature>
<comment type="caution">
    <text evidence="8">The sequence shown here is derived from an EMBL/GenBank/DDBJ whole genome shotgun (WGS) entry which is preliminary data.</text>
</comment>
<evidence type="ECO:0000256" key="2">
    <source>
        <dbReference type="ARBA" id="ARBA00007015"/>
    </source>
</evidence>
<comment type="subcellular location">
    <subcellularLocation>
        <location evidence="1">Membrane</location>
        <topology evidence="1">Multi-pass membrane protein</topology>
    </subcellularLocation>
</comment>
<dbReference type="AlphaFoldDB" id="A0A8S3KL67"/>
<dbReference type="EMBL" id="CAJOBI010366682">
    <property type="protein sequence ID" value="CAF5228444.1"/>
    <property type="molecule type" value="Genomic_DNA"/>
</dbReference>
<keyword evidence="4 7" id="KW-0812">Transmembrane</keyword>
<accession>A0A8S3KL67</accession>
<feature type="transmembrane region" description="Helical" evidence="7">
    <location>
        <begin position="48"/>
        <end position="70"/>
    </location>
</feature>
<comment type="similarity">
    <text evidence="2">Belongs to the major facilitator superfamily. Folate-biopterin transporter (TC 2.A.71) family.</text>
</comment>
<evidence type="ECO:0000313" key="9">
    <source>
        <dbReference type="Proteomes" id="UP000676336"/>
    </source>
</evidence>
<evidence type="ECO:0000256" key="4">
    <source>
        <dbReference type="ARBA" id="ARBA00022692"/>
    </source>
</evidence>
<gene>
    <name evidence="8" type="ORF">SMN809_LOCUS85760</name>
</gene>